<accession>A0A1F6CAV7</accession>
<evidence type="ECO:0000313" key="2">
    <source>
        <dbReference type="EMBL" id="OGG46180.1"/>
    </source>
</evidence>
<gene>
    <name evidence="2" type="ORF">A3F84_10375</name>
</gene>
<dbReference type="Pfam" id="PF06252">
    <property type="entry name" value="GemA"/>
    <property type="match status" value="1"/>
</dbReference>
<organism evidence="2 3">
    <name type="scientific">Handelsmanbacteria sp. (strain RIFCSPLOWO2_12_FULL_64_10)</name>
    <dbReference type="NCBI Taxonomy" id="1817868"/>
    <lineage>
        <taxon>Bacteria</taxon>
        <taxon>Candidatus Handelsmaniibacteriota</taxon>
    </lineage>
</organism>
<dbReference type="InterPro" id="IPR009363">
    <property type="entry name" value="Phage_Mu_Gp16"/>
</dbReference>
<comment type="caution">
    <text evidence="2">The sequence shown here is derived from an EMBL/GenBank/DDBJ whole genome shotgun (WGS) entry which is preliminary data.</text>
</comment>
<proteinExistence type="predicted"/>
<dbReference type="EMBL" id="MFKF01000337">
    <property type="protein sequence ID" value="OGG46180.1"/>
    <property type="molecule type" value="Genomic_DNA"/>
</dbReference>
<dbReference type="AlphaFoldDB" id="A0A1F6CAV7"/>
<feature type="region of interest" description="Disordered" evidence="1">
    <location>
        <begin position="60"/>
        <end position="88"/>
    </location>
</feature>
<evidence type="ECO:0000313" key="3">
    <source>
        <dbReference type="Proteomes" id="UP000178606"/>
    </source>
</evidence>
<reference evidence="2 3" key="1">
    <citation type="journal article" date="2016" name="Nat. Commun.">
        <title>Thousands of microbial genomes shed light on interconnected biogeochemical processes in an aquifer system.</title>
        <authorList>
            <person name="Anantharaman K."/>
            <person name="Brown C.T."/>
            <person name="Hug L.A."/>
            <person name="Sharon I."/>
            <person name="Castelle C.J."/>
            <person name="Probst A.J."/>
            <person name="Thomas B.C."/>
            <person name="Singh A."/>
            <person name="Wilkins M.J."/>
            <person name="Karaoz U."/>
            <person name="Brodie E.L."/>
            <person name="Williams K.H."/>
            <person name="Hubbard S.S."/>
            <person name="Banfield J.F."/>
        </authorList>
    </citation>
    <scope>NUCLEOTIDE SEQUENCE [LARGE SCALE GENOMIC DNA]</scope>
    <source>
        <strain evidence="3">RIFCSPLOWO2_12_FULL_64_10</strain>
    </source>
</reference>
<dbReference type="Proteomes" id="UP000178606">
    <property type="component" value="Unassembled WGS sequence"/>
</dbReference>
<protein>
    <submittedName>
        <fullName evidence="2">Uncharacterized protein</fullName>
    </submittedName>
</protein>
<sequence length="180" mass="20311">MNEKALRRDLHAQAARRGLIAKRDDSRYRAFLHDNYGVDSSTRLTFRQLQEAVGLLRGSAPALARKNRRGERRSPDAPAPFPANPPAPRRYVMKGKVVSLGQERHLREPASPAMMKKLFAYGFNCLGWDSAKIRAEVLRVAKKDIRDQGREPDVLSVDDVNRVLGSMRAIYRHHKGKAAS</sequence>
<evidence type="ECO:0000256" key="1">
    <source>
        <dbReference type="SAM" id="MobiDB-lite"/>
    </source>
</evidence>
<name>A0A1F6CAV7_HANXR</name>
<feature type="compositionally biased region" description="Pro residues" evidence="1">
    <location>
        <begin position="77"/>
        <end position="88"/>
    </location>
</feature>